<organism evidence="1 2">
    <name type="scientific">Caballeronia calidae</name>
    <dbReference type="NCBI Taxonomy" id="1777139"/>
    <lineage>
        <taxon>Bacteria</taxon>
        <taxon>Pseudomonadati</taxon>
        <taxon>Pseudomonadota</taxon>
        <taxon>Betaproteobacteria</taxon>
        <taxon>Burkholderiales</taxon>
        <taxon>Burkholderiaceae</taxon>
        <taxon>Caballeronia</taxon>
    </lineage>
</organism>
<sequence>MYLPPAERYGRLRVNRAWAFRKRNERHCGLSAFIGRSSVVRAEAAVLHIPAIRTSSAANDESYRRQCVVAMQRNAATRHLSTSASHNGERLSCERTFVGAVGVRIKRTLRSVNHGRTSSKDSPACFLRFVSFKANGLVSLSWAYRDSYRRLARKRALGRRTVPPAFTLLTSRPPPFRKRPAHA</sequence>
<comment type="caution">
    <text evidence="1">The sequence shown here is derived from an EMBL/GenBank/DDBJ whole genome shotgun (WGS) entry which is preliminary data.</text>
</comment>
<dbReference type="Proteomes" id="UP000071859">
    <property type="component" value="Unassembled WGS sequence"/>
</dbReference>
<keyword evidence="2" id="KW-1185">Reference proteome</keyword>
<dbReference type="EMBL" id="FCOX02000084">
    <property type="protein sequence ID" value="SAL05552.1"/>
    <property type="molecule type" value="Genomic_DNA"/>
</dbReference>
<proteinExistence type="predicted"/>
<evidence type="ECO:0000313" key="1">
    <source>
        <dbReference type="EMBL" id="SAL05552.1"/>
    </source>
</evidence>
<reference evidence="1" key="1">
    <citation type="submission" date="2016-01" db="EMBL/GenBank/DDBJ databases">
        <authorList>
            <person name="Peeters C."/>
        </authorList>
    </citation>
    <scope>NUCLEOTIDE SEQUENCE</scope>
    <source>
        <strain evidence="1">LMG 29321</strain>
    </source>
</reference>
<evidence type="ECO:0000313" key="2">
    <source>
        <dbReference type="Proteomes" id="UP000071859"/>
    </source>
</evidence>
<name>A0A158EF73_9BURK</name>
<protein>
    <submittedName>
        <fullName evidence="1">Uncharacterized protein</fullName>
    </submittedName>
</protein>
<dbReference type="AlphaFoldDB" id="A0A158EF73"/>
<accession>A0A158EF73</accession>
<gene>
    <name evidence="1" type="ORF">AWB78_07562</name>
</gene>